<keyword evidence="7" id="KW-0175">Coiled coil</keyword>
<dbReference type="GO" id="GO:0008983">
    <property type="term" value="F:protein-glutamate O-methyltransferase activity"/>
    <property type="evidence" value="ECO:0007669"/>
    <property type="project" value="UniProtKB-EC"/>
</dbReference>
<evidence type="ECO:0000256" key="5">
    <source>
        <dbReference type="ARBA" id="ARBA00022691"/>
    </source>
</evidence>
<feature type="domain" description="CheR-type methyltransferase" evidence="9">
    <location>
        <begin position="215"/>
        <end position="458"/>
    </location>
</feature>
<dbReference type="GO" id="GO:0005737">
    <property type="term" value="C:cytoplasm"/>
    <property type="evidence" value="ECO:0007669"/>
    <property type="project" value="InterPro"/>
</dbReference>
<keyword evidence="10" id="KW-0418">Kinase</keyword>
<dbReference type="Gene3D" id="3.30.450.20">
    <property type="entry name" value="PAS domain"/>
    <property type="match status" value="1"/>
</dbReference>
<protein>
    <recommendedName>
        <fullName evidence="2">protein-glutamate O-methyltransferase</fullName>
        <ecNumber evidence="2">2.1.1.80</ecNumber>
    </recommendedName>
</protein>
<dbReference type="Pfam" id="PF03705">
    <property type="entry name" value="CheR_N"/>
    <property type="match status" value="1"/>
</dbReference>
<name>A0A158DZX4_9BURK</name>
<dbReference type="InterPro" id="IPR035909">
    <property type="entry name" value="CheB_C"/>
</dbReference>
<dbReference type="InterPro" id="IPR035965">
    <property type="entry name" value="PAS-like_dom_sf"/>
</dbReference>
<feature type="active site" evidence="6">
    <location>
        <position position="143"/>
    </location>
</feature>
<evidence type="ECO:0000256" key="6">
    <source>
        <dbReference type="PROSITE-ProRule" id="PRU00050"/>
    </source>
</evidence>
<evidence type="ECO:0000259" key="8">
    <source>
        <dbReference type="PROSITE" id="PS50122"/>
    </source>
</evidence>
<evidence type="ECO:0000256" key="4">
    <source>
        <dbReference type="ARBA" id="ARBA00022679"/>
    </source>
</evidence>
<dbReference type="InterPro" id="IPR029016">
    <property type="entry name" value="GAF-like_dom_sf"/>
</dbReference>
<dbReference type="GO" id="GO:0032259">
    <property type="term" value="P:methylation"/>
    <property type="evidence" value="ECO:0007669"/>
    <property type="project" value="UniProtKB-KW"/>
</dbReference>
<dbReference type="InterPro" id="IPR029063">
    <property type="entry name" value="SAM-dependent_MTases_sf"/>
</dbReference>
<evidence type="ECO:0000256" key="3">
    <source>
        <dbReference type="ARBA" id="ARBA00022603"/>
    </source>
</evidence>
<dbReference type="InterPro" id="IPR000014">
    <property type="entry name" value="PAS"/>
</dbReference>
<comment type="catalytic activity">
    <reaction evidence="1">
        <text>L-glutamyl-[protein] + S-adenosyl-L-methionine = [protein]-L-glutamate 5-O-methyl ester + S-adenosyl-L-homocysteine</text>
        <dbReference type="Rhea" id="RHEA:24452"/>
        <dbReference type="Rhea" id="RHEA-COMP:10208"/>
        <dbReference type="Rhea" id="RHEA-COMP:10311"/>
        <dbReference type="ChEBI" id="CHEBI:29973"/>
        <dbReference type="ChEBI" id="CHEBI:57856"/>
        <dbReference type="ChEBI" id="CHEBI:59789"/>
        <dbReference type="ChEBI" id="CHEBI:82795"/>
        <dbReference type="EC" id="2.1.1.80"/>
    </reaction>
</comment>
<keyword evidence="4" id="KW-0808">Transferase</keyword>
<evidence type="ECO:0000256" key="7">
    <source>
        <dbReference type="SAM" id="Coils"/>
    </source>
</evidence>
<dbReference type="Pfam" id="PF01339">
    <property type="entry name" value="CheB_methylest"/>
    <property type="match status" value="1"/>
</dbReference>
<feature type="active site" evidence="6">
    <location>
        <position position="49"/>
    </location>
</feature>
<feature type="active site" evidence="6">
    <location>
        <position position="22"/>
    </location>
</feature>
<dbReference type="Pfam" id="PF01739">
    <property type="entry name" value="CheR"/>
    <property type="match status" value="1"/>
</dbReference>
<dbReference type="CDD" id="cd16434">
    <property type="entry name" value="CheB-CheR_fusion"/>
    <property type="match status" value="1"/>
</dbReference>
<dbReference type="GO" id="GO:0008984">
    <property type="term" value="F:protein-glutamate methylesterase activity"/>
    <property type="evidence" value="ECO:0007669"/>
    <property type="project" value="InterPro"/>
</dbReference>
<dbReference type="InterPro" id="IPR022641">
    <property type="entry name" value="CheR_N"/>
</dbReference>
<dbReference type="EMBL" id="FCNX02000020">
    <property type="protein sequence ID" value="SAK99766.1"/>
    <property type="molecule type" value="Genomic_DNA"/>
</dbReference>
<feature type="domain" description="CheB-type methylesterase" evidence="8">
    <location>
        <begin position="16"/>
        <end position="201"/>
    </location>
</feature>
<evidence type="ECO:0000256" key="1">
    <source>
        <dbReference type="ARBA" id="ARBA00001541"/>
    </source>
</evidence>
<keyword evidence="3" id="KW-0489">Methyltransferase</keyword>
<dbReference type="PANTHER" id="PTHR24422">
    <property type="entry name" value="CHEMOTAXIS PROTEIN METHYLTRANSFERASE"/>
    <property type="match status" value="1"/>
</dbReference>
<dbReference type="SMART" id="SM00065">
    <property type="entry name" value="GAF"/>
    <property type="match status" value="1"/>
</dbReference>
<evidence type="ECO:0000313" key="10">
    <source>
        <dbReference type="EMBL" id="SAK99766.1"/>
    </source>
</evidence>
<dbReference type="Gene3D" id="3.40.50.150">
    <property type="entry name" value="Vaccinia Virus protein VP39"/>
    <property type="match status" value="1"/>
</dbReference>
<feature type="coiled-coil region" evidence="7">
    <location>
        <begin position="648"/>
        <end position="696"/>
    </location>
</feature>
<dbReference type="CDD" id="cd00130">
    <property type="entry name" value="PAS"/>
    <property type="match status" value="1"/>
</dbReference>
<dbReference type="SUPFAM" id="SSF53335">
    <property type="entry name" value="S-adenosyl-L-methionine-dependent methyltransferases"/>
    <property type="match status" value="1"/>
</dbReference>
<dbReference type="Gene3D" id="1.10.155.10">
    <property type="entry name" value="Chemotaxis receptor methyltransferase CheR, N-terminal domain"/>
    <property type="match status" value="1"/>
</dbReference>
<proteinExistence type="predicted"/>
<evidence type="ECO:0000256" key="2">
    <source>
        <dbReference type="ARBA" id="ARBA00012534"/>
    </source>
</evidence>
<dbReference type="Proteomes" id="UP000054903">
    <property type="component" value="Unassembled WGS sequence"/>
</dbReference>
<dbReference type="EC" id="2.1.1.80" evidence="2"/>
<dbReference type="InterPro" id="IPR003018">
    <property type="entry name" value="GAF"/>
</dbReference>
<dbReference type="GO" id="GO:0006935">
    <property type="term" value="P:chemotaxis"/>
    <property type="evidence" value="ECO:0007669"/>
    <property type="project" value="UniProtKB-UniRule"/>
</dbReference>
<dbReference type="SUPFAM" id="SSF55781">
    <property type="entry name" value="GAF domain-like"/>
    <property type="match status" value="1"/>
</dbReference>
<organism evidence="10 11">
    <name type="scientific">Caballeronia fortuita</name>
    <dbReference type="NCBI Taxonomy" id="1777138"/>
    <lineage>
        <taxon>Bacteria</taxon>
        <taxon>Pseudomonadati</taxon>
        <taxon>Pseudomonadota</taxon>
        <taxon>Betaproteobacteria</taxon>
        <taxon>Burkholderiales</taxon>
        <taxon>Burkholderiaceae</taxon>
        <taxon>Caballeronia</taxon>
    </lineage>
</organism>
<evidence type="ECO:0000313" key="11">
    <source>
        <dbReference type="Proteomes" id="UP000054903"/>
    </source>
</evidence>
<dbReference type="GO" id="GO:0000156">
    <property type="term" value="F:phosphorelay response regulator activity"/>
    <property type="evidence" value="ECO:0007669"/>
    <property type="project" value="InterPro"/>
</dbReference>
<dbReference type="Gene3D" id="3.40.50.180">
    <property type="entry name" value="Methylesterase CheB, C-terminal domain"/>
    <property type="match status" value="1"/>
</dbReference>
<dbReference type="Gene3D" id="3.30.450.40">
    <property type="match status" value="1"/>
</dbReference>
<gene>
    <name evidence="10" type="ORF">AWB77_06016</name>
</gene>
<accession>A0A158DZX4</accession>
<keyword evidence="6" id="KW-0145">Chemotaxis</keyword>
<dbReference type="GO" id="GO:0016301">
    <property type="term" value="F:kinase activity"/>
    <property type="evidence" value="ECO:0007669"/>
    <property type="project" value="UniProtKB-KW"/>
</dbReference>
<sequence length="983" mass="107793">MADFLAMDVRQADVPIAAVGASAGGITALQKLFERLPVSIPFALVVLQHLPADKTSGLANLIARWTRLPVRAATDGTRPVANCVYVPSPDRILTLEDGVFRTRPAEGGERRPGIDTIDSFLESLSQREAPRSLAVILSGTGMDGAAGALRIRQAGGVVIVQDPLTALYDGMPNAVIQRGIHDHILPLAAIGQQLVACADPAYVRPVPSGGSAVGASETLGRIIELVRQRAGFDLSGYKPSPLLWRIQQRMDAREIWSFDDYAYLIEDDPVELEVLVRGIPIHVTEFFRDADAWTVLRDEVLGPIVSRHEKQRTVRVWTPACSTGEEAYSVAMLLDEMSQERAEPFDFQVFATDAAPELVARASRGLFRVKSLAGVSEARQSQYFYKVDGAFRVKRCLREKLVCVPQDLISDPPFSGLDLVTCRNLFIYLESETVRTLLSVLHGALRVGGVLFLGKSEAYPLAGQGFEVVSSKWNIYRKVGPMPGGGRMSSVPRPASNGQALAAALRVAHEQFDVPSVLIDDTCSVLRTYGNTKGILRLPAGEPSLDLTELVPRQWAARLEHGVRQVLERHEAIVLTGLHDGDANSAAASVRLTPLQTSSGDARDRILVSFIREDDTLDALQADGSSVLQDDLGMDDAIDWKDEARISREEVEASHEELLALNEELKASNEQLNQSNEDLDQANVELQENIAQLAMQSRVLLSGAVMTLLLDAELKLRWFTPSMRDLFPLRDNDTGRSIADLVPIFRDPDFYTDIRRVLDAADPREAVIRNGGGRCLLRKIFPYVAQTGVIDGVAITFADITDRVHAEVALRRNEAWLSAQKEAFQAAMNGERLGASLGVLIRTLAAQAQDGRRCAFYIADGDVLHHVVGMPDAYAQCVDGFRISPESLACGLAVATGEPVITRDVLDEPRWRSWTWLAKKFGYRGCWSFPVETSEGNLVGSLAMYFDEPRGPSPMDLDLAAAFTQTAGIIIWRYLQSGQIREL</sequence>
<dbReference type="InterPro" id="IPR050903">
    <property type="entry name" value="Bact_Chemotaxis_MeTrfase"/>
</dbReference>
<dbReference type="AlphaFoldDB" id="A0A158DZX4"/>
<dbReference type="PROSITE" id="PS50122">
    <property type="entry name" value="CHEB"/>
    <property type="match status" value="1"/>
</dbReference>
<comment type="caution">
    <text evidence="10">The sequence shown here is derived from an EMBL/GenBank/DDBJ whole genome shotgun (WGS) entry which is preliminary data.</text>
</comment>
<keyword evidence="11" id="KW-1185">Reference proteome</keyword>
<evidence type="ECO:0000259" key="9">
    <source>
        <dbReference type="PROSITE" id="PS50123"/>
    </source>
</evidence>
<dbReference type="Pfam" id="PF13185">
    <property type="entry name" value="GAF_2"/>
    <property type="match status" value="1"/>
</dbReference>
<keyword evidence="6" id="KW-0378">Hydrolase</keyword>
<dbReference type="InterPro" id="IPR022642">
    <property type="entry name" value="CheR_C"/>
</dbReference>
<dbReference type="InterPro" id="IPR000780">
    <property type="entry name" value="CheR_MeTrfase"/>
</dbReference>
<keyword evidence="5" id="KW-0949">S-adenosyl-L-methionine</keyword>
<dbReference type="Pfam" id="PF13596">
    <property type="entry name" value="PAS_10"/>
    <property type="match status" value="1"/>
</dbReference>
<dbReference type="PANTHER" id="PTHR24422:SF10">
    <property type="entry name" value="CHEMOTAXIS PROTEIN METHYLTRANSFERASE 2"/>
    <property type="match status" value="1"/>
</dbReference>
<dbReference type="PROSITE" id="PS50123">
    <property type="entry name" value="CHER"/>
    <property type="match status" value="1"/>
</dbReference>
<dbReference type="RefSeq" id="WP_244158696.1">
    <property type="nucleotide sequence ID" value="NZ_FCNX02000020.1"/>
</dbReference>
<dbReference type="SMART" id="SM00138">
    <property type="entry name" value="MeTrc"/>
    <property type="match status" value="1"/>
</dbReference>
<dbReference type="SUPFAM" id="SSF52738">
    <property type="entry name" value="Methylesterase CheB, C-terminal domain"/>
    <property type="match status" value="1"/>
</dbReference>
<dbReference type="PRINTS" id="PR00996">
    <property type="entry name" value="CHERMTFRASE"/>
</dbReference>
<dbReference type="InterPro" id="IPR036804">
    <property type="entry name" value="CheR_N_sf"/>
</dbReference>
<dbReference type="InterPro" id="IPR000673">
    <property type="entry name" value="Sig_transdc_resp-reg_Me-estase"/>
</dbReference>
<dbReference type="SUPFAM" id="SSF47757">
    <property type="entry name" value="Chemotaxis receptor methyltransferase CheR, N-terminal domain"/>
    <property type="match status" value="1"/>
</dbReference>
<reference evidence="10" key="1">
    <citation type="submission" date="2016-01" db="EMBL/GenBank/DDBJ databases">
        <authorList>
            <person name="Peeters C."/>
        </authorList>
    </citation>
    <scope>NUCLEOTIDE SEQUENCE</scope>
    <source>
        <strain evidence="10">LMG 29320</strain>
    </source>
</reference>
<dbReference type="SUPFAM" id="SSF55785">
    <property type="entry name" value="PYP-like sensor domain (PAS domain)"/>
    <property type="match status" value="1"/>
</dbReference>
<dbReference type="STRING" id="1777138.AWB77_06016"/>